<sequence>MRGLLRPPIADTVAALALAIALPALWVAPTLFFASWLAAWWFWLGAIMGGLAATWIHALTGGRWGEALRLATLPLARGLPWLLLLFLPLAAGMARVFPWAGRDVAWAHDLDAPAFQRAWFAPLAFWIRMAIYGAIWFATSRPATLARKGRVAIALMAHLVVGTLASVDLVMTLVPGWYSTGNGLVNLAGGASGGSALAIAIVARLAPDRFPTPPPRPARPRVPPVWRDLGNLLLMWTMLWAYVAFVEFLIIWAEDLPREIAWFVPRLDTGWAYVGIGLAALQFALPLVCLLMRAIKDDPRRLARLATWIAVGQVANCAWLVVPSIEAHGWLAWWLVPSLAVAMGLPIVARVLRTFEPAPLVVEEAAHA</sequence>
<feature type="transmembrane region" description="Helical" evidence="1">
    <location>
        <begin position="119"/>
        <end position="139"/>
    </location>
</feature>
<evidence type="ECO:0000256" key="1">
    <source>
        <dbReference type="SAM" id="Phobius"/>
    </source>
</evidence>
<gene>
    <name evidence="2" type="ORF">LPC04_11215</name>
</gene>
<dbReference type="Proteomes" id="UP001139353">
    <property type="component" value="Unassembled WGS sequence"/>
</dbReference>
<dbReference type="EMBL" id="JAJLJH010000002">
    <property type="protein sequence ID" value="MCK9686276.1"/>
    <property type="molecule type" value="Genomic_DNA"/>
</dbReference>
<dbReference type="PANTHER" id="PTHR43044">
    <property type="match status" value="1"/>
</dbReference>
<evidence type="ECO:0000313" key="3">
    <source>
        <dbReference type="Proteomes" id="UP001139353"/>
    </source>
</evidence>
<organism evidence="2 3">
    <name type="scientific">Scleromatobacter humisilvae</name>
    <dbReference type="NCBI Taxonomy" id="2897159"/>
    <lineage>
        <taxon>Bacteria</taxon>
        <taxon>Pseudomonadati</taxon>
        <taxon>Pseudomonadota</taxon>
        <taxon>Betaproteobacteria</taxon>
        <taxon>Burkholderiales</taxon>
        <taxon>Sphaerotilaceae</taxon>
        <taxon>Scleromatobacter</taxon>
    </lineage>
</organism>
<keyword evidence="3" id="KW-1185">Reference proteome</keyword>
<feature type="transmembrane region" description="Helical" evidence="1">
    <location>
        <begin position="271"/>
        <end position="293"/>
    </location>
</feature>
<keyword evidence="1" id="KW-1133">Transmembrane helix</keyword>
<feature type="transmembrane region" description="Helical" evidence="1">
    <location>
        <begin position="229"/>
        <end position="251"/>
    </location>
</feature>
<feature type="transmembrane region" description="Helical" evidence="1">
    <location>
        <begin position="81"/>
        <end position="99"/>
    </location>
</feature>
<comment type="caution">
    <text evidence="2">The sequence shown here is derived from an EMBL/GenBank/DDBJ whole genome shotgun (WGS) entry which is preliminary data.</text>
</comment>
<dbReference type="PANTHER" id="PTHR43044:SF1">
    <property type="entry name" value="QUINOL:CYTOCHROME C OXIDOREDUCTASE QUINONE-BINDING SUBUNIT 2"/>
    <property type="match status" value="1"/>
</dbReference>
<feature type="transmembrane region" description="Helical" evidence="1">
    <location>
        <begin position="331"/>
        <end position="352"/>
    </location>
</feature>
<keyword evidence="1" id="KW-0812">Transmembrane</keyword>
<dbReference type="AlphaFoldDB" id="A0A9X1YI09"/>
<feature type="transmembrane region" description="Helical" evidence="1">
    <location>
        <begin position="40"/>
        <end position="60"/>
    </location>
</feature>
<keyword evidence="1" id="KW-0472">Membrane</keyword>
<feature type="transmembrane region" description="Helical" evidence="1">
    <location>
        <begin position="305"/>
        <end position="325"/>
    </location>
</feature>
<feature type="transmembrane region" description="Helical" evidence="1">
    <location>
        <begin position="184"/>
        <end position="206"/>
    </location>
</feature>
<name>A0A9X1YI09_9BURK</name>
<feature type="transmembrane region" description="Helical" evidence="1">
    <location>
        <begin position="151"/>
        <end position="178"/>
    </location>
</feature>
<reference evidence="2" key="1">
    <citation type="submission" date="2021-11" db="EMBL/GenBank/DDBJ databases">
        <title>BS-T2-15 a new species belonging to the Comamonadaceae family isolated from the soil of a French oak forest.</title>
        <authorList>
            <person name="Mieszkin S."/>
            <person name="Alain K."/>
        </authorList>
    </citation>
    <scope>NUCLEOTIDE SEQUENCE</scope>
    <source>
        <strain evidence="2">BS-T2-15</strain>
    </source>
</reference>
<dbReference type="RefSeq" id="WP_275682304.1">
    <property type="nucleotide sequence ID" value="NZ_JAJLJH010000002.1"/>
</dbReference>
<feature type="transmembrane region" description="Helical" evidence="1">
    <location>
        <begin position="12"/>
        <end position="34"/>
    </location>
</feature>
<evidence type="ECO:0000313" key="2">
    <source>
        <dbReference type="EMBL" id="MCK9686276.1"/>
    </source>
</evidence>
<proteinExistence type="predicted"/>
<accession>A0A9X1YI09</accession>
<protein>
    <submittedName>
        <fullName evidence="2">Uncharacterized protein</fullName>
    </submittedName>
</protein>